<reference evidence="1 2" key="1">
    <citation type="submission" date="2019-02" db="EMBL/GenBank/DDBJ databases">
        <title>Genomic Encyclopedia of Type Strains, Phase IV (KMG-IV): sequencing the most valuable type-strain genomes for metagenomic binning, comparative biology and taxonomic classification.</title>
        <authorList>
            <person name="Goeker M."/>
        </authorList>
    </citation>
    <scope>NUCLEOTIDE SEQUENCE [LARGE SCALE GENOMIC DNA]</scope>
    <source>
        <strain evidence="1 2">DSM 17196</strain>
    </source>
</reference>
<comment type="caution">
    <text evidence="1">The sequence shown here is derived from an EMBL/GenBank/DDBJ whole genome shotgun (WGS) entry which is preliminary data.</text>
</comment>
<dbReference type="OrthoDB" id="1119276at2"/>
<accession>A0A4Q7P243</accession>
<sequence>MKFTKVLAKTNRYALYTAYEDVFFYDELHKIEIWRRTMFGEAACGFISASTDWAIVGGEYLLLWKNNQLKEFNKPELCWCHCIRQTDTNEVELLIDPWSKHAAIWKFNSAAETFEKLRDFKKYLNKPYTDTVVW</sequence>
<dbReference type="EMBL" id="SGXE01000002">
    <property type="protein sequence ID" value="RZS93953.1"/>
    <property type="molecule type" value="Genomic_DNA"/>
</dbReference>
<keyword evidence="2" id="KW-1185">Reference proteome</keyword>
<organism evidence="1 2">
    <name type="scientific">Aquimarina brevivitae</name>
    <dbReference type="NCBI Taxonomy" id="323412"/>
    <lineage>
        <taxon>Bacteria</taxon>
        <taxon>Pseudomonadati</taxon>
        <taxon>Bacteroidota</taxon>
        <taxon>Flavobacteriia</taxon>
        <taxon>Flavobacteriales</taxon>
        <taxon>Flavobacteriaceae</taxon>
        <taxon>Aquimarina</taxon>
    </lineage>
</organism>
<evidence type="ECO:0000313" key="2">
    <source>
        <dbReference type="Proteomes" id="UP000292262"/>
    </source>
</evidence>
<protein>
    <submittedName>
        <fullName evidence="1">Uncharacterized protein</fullName>
    </submittedName>
</protein>
<gene>
    <name evidence="1" type="ORF">EV197_2534</name>
</gene>
<name>A0A4Q7P243_9FLAO</name>
<dbReference type="Proteomes" id="UP000292262">
    <property type="component" value="Unassembled WGS sequence"/>
</dbReference>
<dbReference type="AlphaFoldDB" id="A0A4Q7P243"/>
<evidence type="ECO:0000313" key="1">
    <source>
        <dbReference type="EMBL" id="RZS93953.1"/>
    </source>
</evidence>
<proteinExistence type="predicted"/>
<dbReference type="RefSeq" id="WP_130287052.1">
    <property type="nucleotide sequence ID" value="NZ_SGXE01000002.1"/>
</dbReference>